<feature type="transmembrane region" description="Helical" evidence="1">
    <location>
        <begin position="12"/>
        <end position="31"/>
    </location>
</feature>
<evidence type="ECO:0000313" key="3">
    <source>
        <dbReference type="Proteomes" id="UP000221020"/>
    </source>
</evidence>
<keyword evidence="1" id="KW-0472">Membrane</keyword>
<evidence type="ECO:0000313" key="2">
    <source>
        <dbReference type="EMBL" id="PED80450.1"/>
    </source>
</evidence>
<evidence type="ECO:0000256" key="1">
    <source>
        <dbReference type="SAM" id="Phobius"/>
    </source>
</evidence>
<proteinExistence type="predicted"/>
<feature type="transmembrane region" description="Helical" evidence="1">
    <location>
        <begin position="225"/>
        <end position="246"/>
    </location>
</feature>
<sequence length="295" mass="33840">MTSLFRSYIFRFFIGFLIVLIISPIPALLLTHESSYLKGLLGIFYNSVHFPSISIPMIDWMHESILFSPQPIMNSKTALHASGHSTPLFPYMWEVYFFSITRFTLTLAIGFFISLAIGRVFFKAPKSLKKYILLLHWVPYSFSTVVLQCSIILFSLYIAKYITVPFFSSLIIIFSTSMIIVIQAIKKWLPFLSKTEDHEIRDSSFLVNTLFIALASNHKSILSSIILSFCFMECIFHTNGLLQFIIQFGGSSPTVVTIGLLLLYIPYIVLSFFQSLWRTNHSKQQTYAVTRTLLK</sequence>
<reference evidence="2 3" key="1">
    <citation type="submission" date="2017-09" db="EMBL/GenBank/DDBJ databases">
        <title>Large-scale bioinformatics analysis of Bacillus genomes uncovers conserved roles of natural products in bacterial physiology.</title>
        <authorList>
            <consortium name="Agbiome Team Llc"/>
            <person name="Bleich R.M."/>
            <person name="Grubbs K.J."/>
            <person name="Santa Maria K.C."/>
            <person name="Allen S.E."/>
            <person name="Farag S."/>
            <person name="Shank E.A."/>
            <person name="Bowers A."/>
        </authorList>
    </citation>
    <scope>NUCLEOTIDE SEQUENCE [LARGE SCALE GENOMIC DNA]</scope>
    <source>
        <strain evidence="2 3">AFS092012</strain>
    </source>
</reference>
<name>A0AA91V9M2_9BACI</name>
<dbReference type="Proteomes" id="UP000221020">
    <property type="component" value="Unassembled WGS sequence"/>
</dbReference>
<feature type="transmembrane region" description="Helical" evidence="1">
    <location>
        <begin position="134"/>
        <end position="158"/>
    </location>
</feature>
<gene>
    <name evidence="2" type="ORF">CON65_22405</name>
</gene>
<feature type="transmembrane region" description="Helical" evidence="1">
    <location>
        <begin position="252"/>
        <end position="273"/>
    </location>
</feature>
<protein>
    <submittedName>
        <fullName evidence="2">Uncharacterized protein</fullName>
    </submittedName>
</protein>
<keyword evidence="1" id="KW-1133">Transmembrane helix</keyword>
<keyword evidence="1" id="KW-0812">Transmembrane</keyword>
<feature type="transmembrane region" description="Helical" evidence="1">
    <location>
        <begin position="164"/>
        <end position="185"/>
    </location>
</feature>
<comment type="caution">
    <text evidence="2">The sequence shown here is derived from an EMBL/GenBank/DDBJ whole genome shotgun (WGS) entry which is preliminary data.</text>
</comment>
<accession>A0AA91V9M2</accession>
<dbReference type="RefSeq" id="WP_097895931.1">
    <property type="nucleotide sequence ID" value="NZ_NVOR01000111.1"/>
</dbReference>
<organism evidence="2 3">
    <name type="scientific">Bacillus pseudomycoides</name>
    <dbReference type="NCBI Taxonomy" id="64104"/>
    <lineage>
        <taxon>Bacteria</taxon>
        <taxon>Bacillati</taxon>
        <taxon>Bacillota</taxon>
        <taxon>Bacilli</taxon>
        <taxon>Bacillales</taxon>
        <taxon>Bacillaceae</taxon>
        <taxon>Bacillus</taxon>
        <taxon>Bacillus cereus group</taxon>
    </lineage>
</organism>
<feature type="transmembrane region" description="Helical" evidence="1">
    <location>
        <begin position="95"/>
        <end position="122"/>
    </location>
</feature>
<dbReference type="EMBL" id="NVOR01000111">
    <property type="protein sequence ID" value="PED80450.1"/>
    <property type="molecule type" value="Genomic_DNA"/>
</dbReference>
<dbReference type="AlphaFoldDB" id="A0AA91V9M2"/>